<evidence type="ECO:0000256" key="1">
    <source>
        <dbReference type="SAM" id="MobiDB-lite"/>
    </source>
</evidence>
<dbReference type="EMBL" id="BQNB010021097">
    <property type="protein sequence ID" value="GJU02838.1"/>
    <property type="molecule type" value="Genomic_DNA"/>
</dbReference>
<feature type="domain" description="Chalcone/stilbene synthase N-terminal" evidence="2">
    <location>
        <begin position="9"/>
        <end position="99"/>
    </location>
</feature>
<sequence length="202" mass="22572">MVCEDLTMKASSKKANILALGKAFPHQLVMQDLLVDGYFRDTNCDDPEIKQKLTRLCKTTIVRTQYVVMSQEILHQYPELALEGLPTVKQRLDICNKAQANRIRRLSKCQFCSPGRRKKVRTRCSSQAPEVHFVAENARVNNAKPEVMGKKLEQVEEHKGIKAEQNICVSPVDINPINSSADEEGGTTVVGCENDASIQKSS</sequence>
<dbReference type="Gene3D" id="3.40.47.10">
    <property type="match status" value="1"/>
</dbReference>
<proteinExistence type="predicted"/>
<evidence type="ECO:0000313" key="3">
    <source>
        <dbReference type="EMBL" id="GJU02838.1"/>
    </source>
</evidence>
<comment type="caution">
    <text evidence="3">The sequence shown here is derived from an EMBL/GenBank/DDBJ whole genome shotgun (WGS) entry which is preliminary data.</text>
</comment>
<dbReference type="SUPFAM" id="SSF53901">
    <property type="entry name" value="Thiolase-like"/>
    <property type="match status" value="1"/>
</dbReference>
<name>A0ABQ5IUG8_9ASTR</name>
<dbReference type="PANTHER" id="PTHR11877">
    <property type="entry name" value="HYDROXYMETHYLGLUTARYL-COA SYNTHASE"/>
    <property type="match status" value="1"/>
</dbReference>
<dbReference type="InterPro" id="IPR001099">
    <property type="entry name" value="Chalcone/stilbene_synt_N"/>
</dbReference>
<reference evidence="3" key="2">
    <citation type="submission" date="2022-01" db="EMBL/GenBank/DDBJ databases">
        <authorList>
            <person name="Yamashiro T."/>
            <person name="Shiraishi A."/>
            <person name="Satake H."/>
            <person name="Nakayama K."/>
        </authorList>
    </citation>
    <scope>NUCLEOTIDE SEQUENCE</scope>
</reference>
<keyword evidence="4" id="KW-1185">Reference proteome</keyword>
<protein>
    <submittedName>
        <fullName evidence="3">Type III polyketide synthase B</fullName>
    </submittedName>
</protein>
<dbReference type="Proteomes" id="UP001151760">
    <property type="component" value="Unassembled WGS sequence"/>
</dbReference>
<organism evidence="3 4">
    <name type="scientific">Tanacetum coccineum</name>
    <dbReference type="NCBI Taxonomy" id="301880"/>
    <lineage>
        <taxon>Eukaryota</taxon>
        <taxon>Viridiplantae</taxon>
        <taxon>Streptophyta</taxon>
        <taxon>Embryophyta</taxon>
        <taxon>Tracheophyta</taxon>
        <taxon>Spermatophyta</taxon>
        <taxon>Magnoliopsida</taxon>
        <taxon>eudicotyledons</taxon>
        <taxon>Gunneridae</taxon>
        <taxon>Pentapetalae</taxon>
        <taxon>asterids</taxon>
        <taxon>campanulids</taxon>
        <taxon>Asterales</taxon>
        <taxon>Asteraceae</taxon>
        <taxon>Asteroideae</taxon>
        <taxon>Anthemideae</taxon>
        <taxon>Anthemidinae</taxon>
        <taxon>Tanacetum</taxon>
    </lineage>
</organism>
<dbReference type="InterPro" id="IPR011141">
    <property type="entry name" value="Polyketide_synthase_type-III"/>
</dbReference>
<evidence type="ECO:0000259" key="2">
    <source>
        <dbReference type="Pfam" id="PF00195"/>
    </source>
</evidence>
<evidence type="ECO:0000313" key="4">
    <source>
        <dbReference type="Proteomes" id="UP001151760"/>
    </source>
</evidence>
<reference evidence="3" key="1">
    <citation type="journal article" date="2022" name="Int. J. Mol. Sci.">
        <title>Draft Genome of Tanacetum Coccineum: Genomic Comparison of Closely Related Tanacetum-Family Plants.</title>
        <authorList>
            <person name="Yamashiro T."/>
            <person name="Shiraishi A."/>
            <person name="Nakayama K."/>
            <person name="Satake H."/>
        </authorList>
    </citation>
    <scope>NUCLEOTIDE SEQUENCE</scope>
</reference>
<gene>
    <name evidence="3" type="ORF">Tco_1113176</name>
</gene>
<feature type="region of interest" description="Disordered" evidence="1">
    <location>
        <begin position="179"/>
        <end position="202"/>
    </location>
</feature>
<dbReference type="Pfam" id="PF00195">
    <property type="entry name" value="Chal_sti_synt_N"/>
    <property type="match status" value="1"/>
</dbReference>
<accession>A0ABQ5IUG8</accession>
<dbReference type="InterPro" id="IPR016039">
    <property type="entry name" value="Thiolase-like"/>
</dbReference>
<dbReference type="PANTHER" id="PTHR11877:SF10">
    <property type="entry name" value="TYPE III POLYKETIDE SYNTHASE B"/>
    <property type="match status" value="1"/>
</dbReference>